<dbReference type="AlphaFoldDB" id="A0AA44VX31"/>
<protein>
    <recommendedName>
        <fullName evidence="2">Glycosyl transferase family 1 domain-containing protein</fullName>
    </recommendedName>
</protein>
<dbReference type="RefSeq" id="WP_102297895.1">
    <property type="nucleotide sequence ID" value="NZ_JAAHTI010000003.1"/>
</dbReference>
<keyword evidence="4" id="KW-1185">Reference proteome</keyword>
<name>A0AA44VX31_9VIBR</name>
<dbReference type="InterPro" id="IPR001296">
    <property type="entry name" value="Glyco_trans_1"/>
</dbReference>
<keyword evidence="1" id="KW-0808">Transferase</keyword>
<sequence>MKNEILIPLIGLTPHGGNRVILQLANHLSNDFSVVLHTPYVDQKQPFNISPNVKIITHNGFPNNKFIRALFFVLLFPFIVSKKNARGFVVNHFLTVLPGLVLKYIFRKKVIFLIQGLEYKALHNKYLSIISLCITKLGVRFLDFVVVNATLDKEVYSIFGKKSIYSFNLGVDSRFILSDFIVSEKKYDIVYFLRRECYKGLIFFNEFLDKTNGKHKVLCVSQDIELLNNYSSISNVSVISPSNDKELIDAIDSAKICLYTSTYEGFGLPPLECMARGVPSVLFNSGGVTNYCIDRFNSLLVNTFSSDLLVDNVNEIFYDKRLLNRLSLNSRSTAKNNTFELQLEGFKLFLVDYLIVDKVGGK</sequence>
<dbReference type="GeneID" id="69650395"/>
<feature type="domain" description="Glycosyl transferase family 1" evidence="2">
    <location>
        <begin position="228"/>
        <end position="331"/>
    </location>
</feature>
<evidence type="ECO:0000313" key="4">
    <source>
        <dbReference type="Proteomes" id="UP000239763"/>
    </source>
</evidence>
<dbReference type="PANTHER" id="PTHR46401">
    <property type="entry name" value="GLYCOSYLTRANSFERASE WBBK-RELATED"/>
    <property type="match status" value="1"/>
</dbReference>
<dbReference type="GO" id="GO:0016757">
    <property type="term" value="F:glycosyltransferase activity"/>
    <property type="evidence" value="ECO:0007669"/>
    <property type="project" value="InterPro"/>
</dbReference>
<dbReference type="SUPFAM" id="SSF53756">
    <property type="entry name" value="UDP-Glycosyltransferase/glycogen phosphorylase"/>
    <property type="match status" value="1"/>
</dbReference>
<proteinExistence type="predicted"/>
<reference evidence="3 4" key="1">
    <citation type="journal article" date="2018" name="Nature">
        <title>A major lineage of non-tailed dsDNA viruses as unrecognized killers of marine bacteria.</title>
        <authorList>
            <person name="Kauffman K.M."/>
            <person name="Hussain F.A."/>
            <person name="Yang J."/>
            <person name="Arevalo P."/>
            <person name="Brown J.M."/>
            <person name="Chang W.K."/>
            <person name="VanInsberghe D."/>
            <person name="Elsherbini J."/>
            <person name="Sharma R.S."/>
            <person name="Cutler M.B."/>
            <person name="Kelly L."/>
            <person name="Polz M.F."/>
        </authorList>
    </citation>
    <scope>NUCLEOTIDE SEQUENCE [LARGE SCALE GENOMIC DNA]</scope>
    <source>
        <strain evidence="3 4">10N.286.55.E1</strain>
    </source>
</reference>
<evidence type="ECO:0000256" key="1">
    <source>
        <dbReference type="ARBA" id="ARBA00022679"/>
    </source>
</evidence>
<dbReference type="Proteomes" id="UP000239763">
    <property type="component" value="Unassembled WGS sequence"/>
</dbReference>
<organism evidence="3 4">
    <name type="scientific">Vibrio lentus</name>
    <dbReference type="NCBI Taxonomy" id="136468"/>
    <lineage>
        <taxon>Bacteria</taxon>
        <taxon>Pseudomonadati</taxon>
        <taxon>Pseudomonadota</taxon>
        <taxon>Gammaproteobacteria</taxon>
        <taxon>Vibrionales</taxon>
        <taxon>Vibrionaceae</taxon>
        <taxon>Vibrio</taxon>
    </lineage>
</organism>
<dbReference type="Gene3D" id="3.40.50.2000">
    <property type="entry name" value="Glycogen Phosphorylase B"/>
    <property type="match status" value="2"/>
</dbReference>
<dbReference type="PANTHER" id="PTHR46401:SF2">
    <property type="entry name" value="GLYCOSYLTRANSFERASE WBBK-RELATED"/>
    <property type="match status" value="1"/>
</dbReference>
<accession>A0AA44VX31</accession>
<evidence type="ECO:0000259" key="2">
    <source>
        <dbReference type="Pfam" id="PF00534"/>
    </source>
</evidence>
<dbReference type="CDD" id="cd03801">
    <property type="entry name" value="GT4_PimA-like"/>
    <property type="match status" value="1"/>
</dbReference>
<gene>
    <name evidence="3" type="ORF">BCV38_00915</name>
</gene>
<evidence type="ECO:0000313" key="3">
    <source>
        <dbReference type="EMBL" id="PME33348.1"/>
    </source>
</evidence>
<comment type="caution">
    <text evidence="3">The sequence shown here is derived from an EMBL/GenBank/DDBJ whole genome shotgun (WGS) entry which is preliminary data.</text>
</comment>
<dbReference type="Pfam" id="PF00534">
    <property type="entry name" value="Glycos_transf_1"/>
    <property type="match status" value="1"/>
</dbReference>
<dbReference type="EMBL" id="MCSB01000001">
    <property type="protein sequence ID" value="PME33348.1"/>
    <property type="molecule type" value="Genomic_DNA"/>
</dbReference>